<organism evidence="2 3">
    <name type="scientific">Trypanosoma conorhini</name>
    <dbReference type="NCBI Taxonomy" id="83891"/>
    <lineage>
        <taxon>Eukaryota</taxon>
        <taxon>Discoba</taxon>
        <taxon>Euglenozoa</taxon>
        <taxon>Kinetoplastea</taxon>
        <taxon>Metakinetoplastina</taxon>
        <taxon>Trypanosomatida</taxon>
        <taxon>Trypanosomatidae</taxon>
        <taxon>Trypanosoma</taxon>
    </lineage>
</organism>
<feature type="compositionally biased region" description="Low complexity" evidence="1">
    <location>
        <begin position="291"/>
        <end position="303"/>
    </location>
</feature>
<feature type="region of interest" description="Disordered" evidence="1">
    <location>
        <begin position="85"/>
        <end position="122"/>
    </location>
</feature>
<feature type="region of interest" description="Disordered" evidence="1">
    <location>
        <begin position="139"/>
        <end position="159"/>
    </location>
</feature>
<comment type="caution">
    <text evidence="2">The sequence shown here is derived from an EMBL/GenBank/DDBJ whole genome shotgun (WGS) entry which is preliminary data.</text>
</comment>
<evidence type="ECO:0000313" key="3">
    <source>
        <dbReference type="Proteomes" id="UP000284403"/>
    </source>
</evidence>
<reference evidence="2 3" key="1">
    <citation type="journal article" date="2018" name="BMC Genomics">
        <title>Genomic comparison of Trypanosoma conorhini and Trypanosoma rangeli to Trypanosoma cruzi strains of high and low virulence.</title>
        <authorList>
            <person name="Bradwell K.R."/>
            <person name="Koparde V.N."/>
            <person name="Matveyev A.V."/>
            <person name="Serrano M.G."/>
            <person name="Alves J.M."/>
            <person name="Parikh H."/>
            <person name="Huang B."/>
            <person name="Lee V."/>
            <person name="Espinosa-Alvarez O."/>
            <person name="Ortiz P.A."/>
            <person name="Costa-Martins A.G."/>
            <person name="Teixeira M.M."/>
            <person name="Buck G.A."/>
        </authorList>
    </citation>
    <scope>NUCLEOTIDE SEQUENCE [LARGE SCALE GENOMIC DNA]</scope>
    <source>
        <strain evidence="2 3">025E</strain>
    </source>
</reference>
<dbReference type="GeneID" id="40315999"/>
<dbReference type="AlphaFoldDB" id="A0A3R7NP80"/>
<proteinExistence type="predicted"/>
<sequence length="497" mass="52004">MQLPLSQAAPAEGVPPQSRCGSPCSAVSRSGLHSRLSQLSSIHAQEADGLASVDEFSSSFAPPCASPGPDDDTGRWVERLRLLVQQQRASPPRRPRSPGESDVNAGASGCQTQPGASGSLRRSGLSTYLWRNCGPRRLTPPSAARRPATSCGAPRTETALGPGWAQDRRWCVTLTTGVVGAAESAGEFMTLECMSPTRTATTFLLDEAVVIRHLKRLVAPLSYVVRAVFYYSEELGGYVPLSHENCRSIGCQFRVFVVPTNARTPAEKKPTTPPTAACPSTASREEGGRGARAARPSSCASSPPKLGGVAAASLSAPVARVLSSDGSRSACGVARTAPSSNISRVLAHRAPAASSQGAPVDAARVQDAFSCDAAPRPFSACSVVAAPPLSVVERLRGEIADGIARLHSIAESTPPRGLRGTGRGVQSAGLSCDFTHDGGAGHPRALKRRYSFHPPLSVYAGAAGKAQKADGGLKEEALSSVRNAQKSRQYLQWVRGW</sequence>
<accession>A0A3R7NP80</accession>
<evidence type="ECO:0000313" key="2">
    <source>
        <dbReference type="EMBL" id="RNF24912.1"/>
    </source>
</evidence>
<evidence type="ECO:0000256" key="1">
    <source>
        <dbReference type="SAM" id="MobiDB-lite"/>
    </source>
</evidence>
<keyword evidence="3" id="KW-1185">Reference proteome</keyword>
<dbReference type="EMBL" id="MKKU01000092">
    <property type="protein sequence ID" value="RNF24912.1"/>
    <property type="molecule type" value="Genomic_DNA"/>
</dbReference>
<feature type="region of interest" description="Disordered" evidence="1">
    <location>
        <begin position="1"/>
        <end position="29"/>
    </location>
</feature>
<dbReference type="Proteomes" id="UP000284403">
    <property type="component" value="Unassembled WGS sequence"/>
</dbReference>
<dbReference type="RefSeq" id="XP_029230598.1">
    <property type="nucleotide sequence ID" value="XM_029369315.1"/>
</dbReference>
<dbReference type="OrthoDB" id="243737at2759"/>
<gene>
    <name evidence="2" type="ORF">Tco025E_02388</name>
</gene>
<feature type="region of interest" description="Disordered" evidence="1">
    <location>
        <begin position="264"/>
        <end position="303"/>
    </location>
</feature>
<protein>
    <submittedName>
        <fullName evidence="2">Uncharacterized protein</fullName>
    </submittedName>
</protein>
<name>A0A3R7NP80_9TRYP</name>